<keyword evidence="1" id="KW-0732">Signal</keyword>
<feature type="signal peptide" evidence="1">
    <location>
        <begin position="1"/>
        <end position="22"/>
    </location>
</feature>
<dbReference type="NCBIfam" id="TIGR02474">
    <property type="entry name" value="pec_lyase"/>
    <property type="match status" value="1"/>
</dbReference>
<dbReference type="Pfam" id="PF09492">
    <property type="entry name" value="Pec_lyase"/>
    <property type="match status" value="1"/>
</dbReference>
<dbReference type="RefSeq" id="WP_019212719.1">
    <property type="nucleotide sequence ID" value="NZ_CWJI01000007.1"/>
</dbReference>
<dbReference type="InterPro" id="IPR012669">
    <property type="entry name" value="Pectate_lyase"/>
</dbReference>
<proteinExistence type="predicted"/>
<feature type="chain" id="PRO_5005220305" evidence="1">
    <location>
        <begin position="23"/>
        <end position="387"/>
    </location>
</feature>
<dbReference type="EMBL" id="CWJI01000007">
    <property type="protein sequence ID" value="CRY55667.1"/>
    <property type="molecule type" value="Genomic_DNA"/>
</dbReference>
<name>A0A0H5LXQ0_YERIN</name>
<reference evidence="3" key="1">
    <citation type="submission" date="2015-03" db="EMBL/GenBank/DDBJ databases">
        <authorList>
            <consortium name="Pathogen Informatics"/>
        </authorList>
    </citation>
    <scope>NUCLEOTIDE SEQUENCE [LARGE SCALE GENOMIC DNA]</scope>
    <source>
        <strain evidence="3">R148</strain>
    </source>
</reference>
<sequence>MKIISFTASTVILTCFAFNTLAAPGLDGFADAIHHYQNKNGKEYQRLSENDVKAISENVLLYQKEVGGWIENQDPLRILSPEEIQSFQKEKDNIRVSFDNRNTYSQIEYLSQAWAELGDKRYSDAALLGIRYTLNQQYKVCAGWPHTIPPKSITETENTSYQRSITNADDVTSGILRMFRNILGDKKTYGFVDSETLALISDAVSKGDQCLLELQIVQNGIKTGWAGQYNPETLTPVGGRSFELPGILSEETVGVLEYLTSIDNPSPEIIKSINDATQWLENSALTGFKVVKFEAPEEKYAWHSSKWDRRIESDPSAPRIWARFYDLNDNSVILANRDGKRVAKYEDIARERRTGYGWYGYYAEEYLSKTYPEWVKKMALKQIALKQ</sequence>
<dbReference type="GeneID" id="61817357"/>
<dbReference type="Proteomes" id="UP000043316">
    <property type="component" value="Unassembled WGS sequence"/>
</dbReference>
<evidence type="ECO:0000313" key="2">
    <source>
        <dbReference type="EMBL" id="CRY55667.1"/>
    </source>
</evidence>
<evidence type="ECO:0000256" key="1">
    <source>
        <dbReference type="SAM" id="SignalP"/>
    </source>
</evidence>
<keyword evidence="2" id="KW-0456">Lyase</keyword>
<protein>
    <submittedName>
        <fullName evidence="2">Pectate lyase</fullName>
    </submittedName>
</protein>
<evidence type="ECO:0000313" key="3">
    <source>
        <dbReference type="Proteomes" id="UP000043316"/>
    </source>
</evidence>
<dbReference type="GO" id="GO:0016829">
    <property type="term" value="F:lyase activity"/>
    <property type="evidence" value="ECO:0007669"/>
    <property type="project" value="UniProtKB-KW"/>
</dbReference>
<accession>A0A0H5LXQ0</accession>
<dbReference type="SUPFAM" id="SSF81853">
    <property type="entry name" value="Family 10 polysaccharide lyase"/>
    <property type="match status" value="1"/>
</dbReference>
<dbReference type="Gene3D" id="1.50.10.20">
    <property type="match status" value="1"/>
</dbReference>
<gene>
    <name evidence="2" type="ORF">ERS008476_02668</name>
</gene>
<dbReference type="AlphaFoldDB" id="A0A0H5LXQ0"/>
<organism evidence="2 3">
    <name type="scientific">Yersinia intermedia</name>
    <dbReference type="NCBI Taxonomy" id="631"/>
    <lineage>
        <taxon>Bacteria</taxon>
        <taxon>Pseudomonadati</taxon>
        <taxon>Pseudomonadota</taxon>
        <taxon>Gammaproteobacteria</taxon>
        <taxon>Enterobacterales</taxon>
        <taxon>Yersiniaceae</taxon>
        <taxon>Yersinia</taxon>
    </lineage>
</organism>